<reference evidence="2" key="1">
    <citation type="journal article" date="2014" name="Int. J. Syst. Evol. Microbiol.">
        <title>Complete genome sequence of Corynebacterium casei LMG S-19264T (=DSM 44701T), isolated from a smear-ripened cheese.</title>
        <authorList>
            <consortium name="US DOE Joint Genome Institute (JGI-PGF)"/>
            <person name="Walter F."/>
            <person name="Albersmeier A."/>
            <person name="Kalinowski J."/>
            <person name="Ruckert C."/>
        </authorList>
    </citation>
    <scope>NUCLEOTIDE SEQUENCE</scope>
    <source>
        <strain evidence="2">JCM 4518</strain>
    </source>
</reference>
<proteinExistence type="predicted"/>
<accession>A0A918SUG9</accession>
<protein>
    <submittedName>
        <fullName evidence="2">Uncharacterized protein</fullName>
    </submittedName>
</protein>
<feature type="compositionally biased region" description="Gly residues" evidence="1">
    <location>
        <begin position="27"/>
        <end position="47"/>
    </location>
</feature>
<dbReference type="AlphaFoldDB" id="A0A918SUG9"/>
<reference evidence="2" key="2">
    <citation type="submission" date="2020-09" db="EMBL/GenBank/DDBJ databases">
        <authorList>
            <person name="Sun Q."/>
            <person name="Ohkuma M."/>
        </authorList>
    </citation>
    <scope>NUCLEOTIDE SEQUENCE</scope>
    <source>
        <strain evidence="2">JCM 4518</strain>
    </source>
</reference>
<feature type="compositionally biased region" description="Gly residues" evidence="1">
    <location>
        <begin position="112"/>
        <end position="123"/>
    </location>
</feature>
<gene>
    <name evidence="2" type="ORF">GCM10010305_11010</name>
</gene>
<comment type="caution">
    <text evidence="2">The sequence shown here is derived from an EMBL/GenBank/DDBJ whole genome shotgun (WGS) entry which is preliminary data.</text>
</comment>
<sequence length="211" mass="20003">MDVVGSGAEGAGEGGAGRRDRALAAQGGLGGAGGAGGEGEEVAGGGADRAEDGVAGAGAGVGREEVGVRVGVGDQEADAGQRQAVEERQVGALGDEDPAGGVGDVAGEFGAAPGGVDPGGGGPREGRRAEPERVLGGVVEQEAEVRLAPRPGRHQVREQGGAGGGAGGGLVVGEDAVLVAQPGPMVAPAAPYELRDGVRACPCGGRHGAGL</sequence>
<feature type="region of interest" description="Disordered" evidence="1">
    <location>
        <begin position="1"/>
        <end position="133"/>
    </location>
</feature>
<evidence type="ECO:0000256" key="1">
    <source>
        <dbReference type="SAM" id="MobiDB-lite"/>
    </source>
</evidence>
<organism evidence="2 3">
    <name type="scientific">Streptomyces termitum</name>
    <dbReference type="NCBI Taxonomy" id="67368"/>
    <lineage>
        <taxon>Bacteria</taxon>
        <taxon>Bacillati</taxon>
        <taxon>Actinomycetota</taxon>
        <taxon>Actinomycetes</taxon>
        <taxon>Kitasatosporales</taxon>
        <taxon>Streptomycetaceae</taxon>
        <taxon>Streptomyces</taxon>
    </lineage>
</organism>
<evidence type="ECO:0000313" key="2">
    <source>
        <dbReference type="EMBL" id="GHA70434.1"/>
    </source>
</evidence>
<keyword evidence="3" id="KW-1185">Reference proteome</keyword>
<feature type="region of interest" description="Disordered" evidence="1">
    <location>
        <begin position="148"/>
        <end position="168"/>
    </location>
</feature>
<evidence type="ECO:0000313" key="3">
    <source>
        <dbReference type="Proteomes" id="UP000644020"/>
    </source>
</evidence>
<feature type="compositionally biased region" description="Basic and acidic residues" evidence="1">
    <location>
        <begin position="124"/>
        <end position="133"/>
    </location>
</feature>
<dbReference type="EMBL" id="BMUL01000002">
    <property type="protein sequence ID" value="GHA70434.1"/>
    <property type="molecule type" value="Genomic_DNA"/>
</dbReference>
<dbReference type="Proteomes" id="UP000644020">
    <property type="component" value="Unassembled WGS sequence"/>
</dbReference>
<name>A0A918SUG9_9ACTN</name>